<dbReference type="eggNOG" id="KOG2262">
    <property type="taxonomic scope" value="Eukaryota"/>
</dbReference>
<dbReference type="NCBIfam" id="TIGR00728">
    <property type="entry name" value="OPT_sfam"/>
    <property type="match status" value="1"/>
</dbReference>
<feature type="transmembrane region" description="Helical" evidence="10">
    <location>
        <begin position="514"/>
        <end position="536"/>
    </location>
</feature>
<evidence type="ECO:0000256" key="4">
    <source>
        <dbReference type="ARBA" id="ARBA00022692"/>
    </source>
</evidence>
<feature type="transmembrane region" description="Helical" evidence="10">
    <location>
        <begin position="140"/>
        <end position="158"/>
    </location>
</feature>
<evidence type="ECO:0000256" key="7">
    <source>
        <dbReference type="ARBA" id="ARBA00022989"/>
    </source>
</evidence>
<keyword evidence="3" id="KW-0813">Transport</keyword>
<evidence type="ECO:0000256" key="9">
    <source>
        <dbReference type="SAM" id="MobiDB-lite"/>
    </source>
</evidence>
<feature type="transmembrane region" description="Helical" evidence="10">
    <location>
        <begin position="113"/>
        <end position="133"/>
    </location>
</feature>
<organism evidence="11 12">
    <name type="scientific">Schizosaccharomyces octosporus (strain yFS286)</name>
    <name type="common">Fission yeast</name>
    <name type="synonym">Octosporomyces octosporus</name>
    <dbReference type="NCBI Taxonomy" id="483514"/>
    <lineage>
        <taxon>Eukaryota</taxon>
        <taxon>Fungi</taxon>
        <taxon>Dikarya</taxon>
        <taxon>Ascomycota</taxon>
        <taxon>Taphrinomycotina</taxon>
        <taxon>Schizosaccharomycetes</taxon>
        <taxon>Schizosaccharomycetales</taxon>
        <taxon>Schizosaccharomycetaceae</taxon>
        <taxon>Schizosaccharomyces</taxon>
    </lineage>
</organism>
<feature type="compositionally biased region" description="Low complexity" evidence="9">
    <location>
        <begin position="9"/>
        <end position="20"/>
    </location>
</feature>
<feature type="transmembrane region" description="Helical" evidence="10">
    <location>
        <begin position="747"/>
        <end position="767"/>
    </location>
</feature>
<dbReference type="EMBL" id="KE503207">
    <property type="protein sequence ID" value="EPX72254.1"/>
    <property type="molecule type" value="Genomic_DNA"/>
</dbReference>
<dbReference type="InterPro" id="IPR004648">
    <property type="entry name" value="Oligpept_transpt"/>
</dbReference>
<evidence type="ECO:0000256" key="1">
    <source>
        <dbReference type="ARBA" id="ARBA00004141"/>
    </source>
</evidence>
<feature type="transmembrane region" description="Helical" evidence="10">
    <location>
        <begin position="361"/>
        <end position="382"/>
    </location>
</feature>
<evidence type="ECO:0000256" key="10">
    <source>
        <dbReference type="SAM" id="Phobius"/>
    </source>
</evidence>
<dbReference type="GO" id="GO:0005794">
    <property type="term" value="C:Golgi apparatus"/>
    <property type="evidence" value="ECO:0007669"/>
    <property type="project" value="EnsemblFungi"/>
</dbReference>
<dbReference type="OMA" id="AMIWPAD"/>
<reference evidence="11 12" key="1">
    <citation type="journal article" date="2011" name="Science">
        <title>Comparative functional genomics of the fission yeasts.</title>
        <authorList>
            <person name="Rhind N."/>
            <person name="Chen Z."/>
            <person name="Yassour M."/>
            <person name="Thompson D.A."/>
            <person name="Haas B.J."/>
            <person name="Habib N."/>
            <person name="Wapinski I."/>
            <person name="Roy S."/>
            <person name="Lin M.F."/>
            <person name="Heiman D.I."/>
            <person name="Young S.K."/>
            <person name="Furuya K."/>
            <person name="Guo Y."/>
            <person name="Pidoux A."/>
            <person name="Chen H.M."/>
            <person name="Robbertse B."/>
            <person name="Goldberg J.M."/>
            <person name="Aoki K."/>
            <person name="Bayne E.H."/>
            <person name="Berlin A.M."/>
            <person name="Desjardins C.A."/>
            <person name="Dobbs E."/>
            <person name="Dukaj L."/>
            <person name="Fan L."/>
            <person name="FitzGerald M.G."/>
            <person name="French C."/>
            <person name="Gujja S."/>
            <person name="Hansen K."/>
            <person name="Keifenheim D."/>
            <person name="Levin J.Z."/>
            <person name="Mosher R.A."/>
            <person name="Mueller C.A."/>
            <person name="Pfiffner J."/>
            <person name="Priest M."/>
            <person name="Russ C."/>
            <person name="Smialowska A."/>
            <person name="Swoboda P."/>
            <person name="Sykes S.M."/>
            <person name="Vaughn M."/>
            <person name="Vengrova S."/>
            <person name="Yoder R."/>
            <person name="Zeng Q."/>
            <person name="Allshire R."/>
            <person name="Baulcombe D."/>
            <person name="Birren B.W."/>
            <person name="Brown W."/>
            <person name="Ekwall K."/>
            <person name="Kellis M."/>
            <person name="Leatherwood J."/>
            <person name="Levin H."/>
            <person name="Margalit H."/>
            <person name="Martienssen R."/>
            <person name="Nieduszynski C.A."/>
            <person name="Spatafora J.W."/>
            <person name="Friedman N."/>
            <person name="Dalgaard J.Z."/>
            <person name="Baumann P."/>
            <person name="Niki H."/>
            <person name="Regev A."/>
            <person name="Nusbaum C."/>
        </authorList>
    </citation>
    <scope>NUCLEOTIDE SEQUENCE [LARGE SCALE GENOMIC DNA]</scope>
    <source>
        <strain evidence="12">yFS286</strain>
    </source>
</reference>
<evidence type="ECO:0000313" key="11">
    <source>
        <dbReference type="EMBL" id="EPX72254.1"/>
    </source>
</evidence>
<dbReference type="GeneID" id="25029004"/>
<dbReference type="PANTHER" id="PTHR22601">
    <property type="entry name" value="ISP4 LIKE PROTEIN"/>
    <property type="match status" value="1"/>
</dbReference>
<gene>
    <name evidence="11" type="ORF">SOCG_00020</name>
</gene>
<feature type="transmembrane region" description="Helical" evidence="10">
    <location>
        <begin position="188"/>
        <end position="207"/>
    </location>
</feature>
<feature type="transmembrane region" description="Helical" evidence="10">
    <location>
        <begin position="283"/>
        <end position="301"/>
    </location>
</feature>
<feature type="transmembrane region" description="Helical" evidence="10">
    <location>
        <begin position="219"/>
        <end position="237"/>
    </location>
</feature>
<evidence type="ECO:0000256" key="2">
    <source>
        <dbReference type="ARBA" id="ARBA00008807"/>
    </source>
</evidence>
<name>S9RDV2_SCHOY</name>
<feature type="transmembrane region" description="Helical" evidence="10">
    <location>
        <begin position="486"/>
        <end position="507"/>
    </location>
</feature>
<feature type="transmembrane region" description="Helical" evidence="10">
    <location>
        <begin position="595"/>
        <end position="615"/>
    </location>
</feature>
<dbReference type="AlphaFoldDB" id="S9RDV2"/>
<dbReference type="GO" id="GO:1901584">
    <property type="term" value="F:tetrapeptide transmembrane transporter activity"/>
    <property type="evidence" value="ECO:0007669"/>
    <property type="project" value="EnsemblFungi"/>
</dbReference>
<feature type="region of interest" description="Disordered" evidence="9">
    <location>
        <begin position="1"/>
        <end position="101"/>
    </location>
</feature>
<evidence type="ECO:0000256" key="5">
    <source>
        <dbReference type="ARBA" id="ARBA00022856"/>
    </source>
</evidence>
<dbReference type="Proteomes" id="UP000016088">
    <property type="component" value="Unassembled WGS sequence"/>
</dbReference>
<dbReference type="InterPro" id="IPR004813">
    <property type="entry name" value="OPT"/>
</dbReference>
<keyword evidence="7 10" id="KW-1133">Transmembrane helix</keyword>
<keyword evidence="8 10" id="KW-0472">Membrane</keyword>
<proteinExistence type="inferred from homology"/>
<dbReference type="RefSeq" id="XP_013017894.1">
    <property type="nucleotide sequence ID" value="XM_013162440.1"/>
</dbReference>
<keyword evidence="12" id="KW-1185">Reference proteome</keyword>
<evidence type="ECO:0000256" key="8">
    <source>
        <dbReference type="ARBA" id="ARBA00023136"/>
    </source>
</evidence>
<dbReference type="NCBIfam" id="TIGR00727">
    <property type="entry name" value="ISP4_OPT"/>
    <property type="match status" value="1"/>
</dbReference>
<dbReference type="GO" id="GO:0005886">
    <property type="term" value="C:plasma membrane"/>
    <property type="evidence" value="ECO:0007669"/>
    <property type="project" value="EnsemblFungi"/>
</dbReference>
<feature type="compositionally biased region" description="Polar residues" evidence="9">
    <location>
        <begin position="34"/>
        <end position="45"/>
    </location>
</feature>
<protein>
    <submittedName>
        <fullName evidence="11">OPT oligopeptide transporter Isp4</fullName>
    </submittedName>
</protein>
<evidence type="ECO:0000313" key="12">
    <source>
        <dbReference type="Proteomes" id="UP000016088"/>
    </source>
</evidence>
<keyword evidence="6" id="KW-0653">Protein transport</keyword>
<keyword evidence="5" id="KW-0571">Peptide transport</keyword>
<evidence type="ECO:0000256" key="6">
    <source>
        <dbReference type="ARBA" id="ARBA00022927"/>
    </source>
</evidence>
<feature type="transmembrane region" description="Helical" evidence="10">
    <location>
        <begin position="429"/>
        <end position="455"/>
    </location>
</feature>
<feature type="transmembrane region" description="Helical" evidence="10">
    <location>
        <begin position="662"/>
        <end position="685"/>
    </location>
</feature>
<keyword evidence="4 10" id="KW-0812">Transmembrane</keyword>
<dbReference type="OrthoDB" id="9986677at2759"/>
<dbReference type="VEuPathDB" id="FungiDB:SOCG_00020"/>
<comment type="subcellular location">
    <subcellularLocation>
        <location evidence="1">Membrane</location>
        <topology evidence="1">Multi-pass membrane protein</topology>
    </subcellularLocation>
</comment>
<feature type="compositionally biased region" description="Acidic residues" evidence="9">
    <location>
        <begin position="73"/>
        <end position="89"/>
    </location>
</feature>
<accession>S9RDV2</accession>
<dbReference type="HOGENOM" id="CLU_004965_1_1_1"/>
<dbReference type="Pfam" id="PF03169">
    <property type="entry name" value="OPT"/>
    <property type="match status" value="1"/>
</dbReference>
<sequence length="808" mass="91170">MPSSIADASFSSPIDLSSSSNRAGRGGMGEEIHTSTSTTSLNSIKDQSKDAAEVNSYAVKEKKGQSSSRSSDDIEQGDVEEKDFGDIENDSPYPEVRASVLPTDDPSLPCNTIRMWTIGFIFSTVGAAVNMFFSLRNPPVTISVLIAQLIAYPCLKGWDFIFPNRQFRIGRLRFNFKPGPFNMKEHTLIVIMSTVSFGSAYSTDIILAQRAFYKQRFGFGYEICLTLATQLIGYGLAGISRKILVRPAAMVWPSNLINTALMKTLHLPSKAAYIKTANGWNISAYRFFLIVFAGIFFWTWFPNYIFTALSLFAWITWIKPNSPIVNQLFGESTGISLVPVTFDWNSISGYLGSPLMSPASAIWNTLISTILFFWIVTAGVHYSNVWYGKYLPICSNSIIDHFGNSYDVSRILTPDFRLDLKAFQEYSPLFMPSASAVSFGLSFASMTAAIFHVALYNGKDIWDRLRNPPKQDIHERLMEQYEEVPFWWYFTIFIVFFGMMMGVCYGWHTETPAWVVIVGLIIAIVWFIPIGVIYAITNVELGMNVFTEFIVGYMYPGHPLANMIFKTVGYITQAQALSFVSDLKLGHYMKIPPKMMFWTQTIASIWACFVQIGVLDWALGNIKNVCDPNQPDGYTCPSAKTFFNSSVIWGVIGPQRMFSGHYLYAGLQYFWLVGTLSTVLFWVLWKKWPQKWWGKLNAPIIFGGTGMLPPATPTNYLVWCGIGLFFNHYIKNRFYDWWAKYNFNMSAALDTGMELALILIFFCLQLPNVSFPNWWGNIGAFNTMDASGTAVLRTVNETAGEFFGPKSW</sequence>
<dbReference type="GO" id="GO:0015031">
    <property type="term" value="P:protein transport"/>
    <property type="evidence" value="ECO:0007669"/>
    <property type="project" value="UniProtKB-KW"/>
</dbReference>
<comment type="similarity">
    <text evidence="2">Belongs to the oligopeptide OPT transporter family.</text>
</comment>
<evidence type="ECO:0000256" key="3">
    <source>
        <dbReference type="ARBA" id="ARBA00022448"/>
    </source>
</evidence>